<gene>
    <name evidence="1" type="ORF">PsorP6_012554</name>
</gene>
<name>A0ACC0WHU6_9STRA</name>
<sequence>MHNSRNEVRNVFAKLLVFEQDFDTAMQILRFQDEKVARLSLEDPEQMKFQQASTSRRPSKKRKRPRPNSSQAARSEPPVSPFKHTNQKSNELHGEATTTGVRGNSNPDSTDVAVSTDTNRTSWSDLLKEHDDKVKQSPAQTRSDTSSRRLPNIVFQHQEHLSSCGGPLCSTANKTALVTSLLSTGSGKAVSMSKPRLRLYEEKLRNDEEPVSDGTGVSTAVSTSISNASMVPSLSSTGSGKAVSVSNLRLSVYENQSLNGDEAMNCVRNSFGGADGVLHCDGATDKQRAYDGCGGKMTLIAKRSSVGLMPRPTVADQLNNIARSRDIVVTSDFLRETENRDVGPSNPRRDDPSFSDKENVHPENLLVSKIVALKAWPPAHSSEQMTSKSGVRCLKDRQVRRPMIANRALKPSIEPRSKVTDKSRFHPPVPSKRFKVHDSNGLRDSGQSVLPRSKRQQDIAVDVKPYIYQESMKISLTSLIMLYKNSSLAEGNFEHRRRQVLNCITAQNALNVCFSRYDDLIISLDNSYDTEHVTGPRELYYHLRSKKHILKTRGATFAWFLNHYRWVVWKLAATERSFPHVLLEKYLTKEQVLKQMTHRYQRDLNDAQRSIVKKILNRDASSCSCMVLCIAAVLPFPVNSTTLIDQELPASWNLALVLTDGWYSVYAVPDAPLAAVLWKLHAKSSITGTKIATWNASLQNSIDGIDPLDCAIVRESEWQNPLLAKENLSQWPYLYLRYNSTRRVRFDTRLGVEKLRYVIPPTLGQQKPQPPPVCSLLKSVPLKSLEVGGGMVRSVRVRVVRISPVLYLQAKEYMLGPHVLCEEQLPLYLELRSQYSQAVAQKKHQKGGVDVAVDTQCSSDQADIPPPIPFVKLDVECTHPSVTNRLGVGCGILTIWRPSEDLLSGGIKEGVEYFVSSLTINWKIDGGRGHDAFLRLSSTKHSTFEEVHGALSPIDGENEAKTLPMRGQRLCVDVQQATVNYRAHFEGLSGRRNEKRPTIDVCVCIVSVATREMLEDSIAVTKRQAQVSLLDPGIKPRESRFVEHVFGTDLSGHLMSIRLFGMIVSMPKTSPISSTRSLSSSFVFRRGSDSMRKEGAILCFRDLEVSHYDEQLRLLDCVMVESTQIVSSPSRKSPFWDPYHLLQSQVGSFTTRYSPRHLLPPLSNFAKGLLQLKQYVELEILQTDGMPSQEVDAHHLNMVEHEQLTQELQSHTEAETATAEVDVVDREAATTRCLRWEAHVIKLMPLPSACKVVFSSRLIAFACVKIGTHENGLRTIYLTRHAMRSMHAVLYKTAPSCPNEGMSEIPDVKLVQLVVELLGKLTQRKLECVFRFDVRQATNERLISSWKPWERLHASYWIAETVAATQG</sequence>
<protein>
    <submittedName>
        <fullName evidence="1">Uncharacterized protein</fullName>
    </submittedName>
</protein>
<comment type="caution">
    <text evidence="1">The sequence shown here is derived from an EMBL/GenBank/DDBJ whole genome shotgun (WGS) entry which is preliminary data.</text>
</comment>
<dbReference type="Proteomes" id="UP001163321">
    <property type="component" value="Chromosome 13"/>
</dbReference>
<proteinExistence type="predicted"/>
<organism evidence="1 2">
    <name type="scientific">Peronosclerospora sorghi</name>
    <dbReference type="NCBI Taxonomy" id="230839"/>
    <lineage>
        <taxon>Eukaryota</taxon>
        <taxon>Sar</taxon>
        <taxon>Stramenopiles</taxon>
        <taxon>Oomycota</taxon>
        <taxon>Peronosporomycetes</taxon>
        <taxon>Peronosporales</taxon>
        <taxon>Peronosporaceae</taxon>
        <taxon>Peronosclerospora</taxon>
    </lineage>
</organism>
<reference evidence="1 2" key="1">
    <citation type="journal article" date="2022" name="bioRxiv">
        <title>The genome of the oomycete Peronosclerospora sorghi, a cosmopolitan pathogen of maize and sorghum, is inflated with dispersed pseudogenes.</title>
        <authorList>
            <person name="Fletcher K."/>
            <person name="Martin F."/>
            <person name="Isakeit T."/>
            <person name="Cavanaugh K."/>
            <person name="Magill C."/>
            <person name="Michelmore R."/>
        </authorList>
    </citation>
    <scope>NUCLEOTIDE SEQUENCE [LARGE SCALE GENOMIC DNA]</scope>
    <source>
        <strain evidence="1">P6</strain>
    </source>
</reference>
<evidence type="ECO:0000313" key="2">
    <source>
        <dbReference type="Proteomes" id="UP001163321"/>
    </source>
</evidence>
<dbReference type="EMBL" id="CM047592">
    <property type="protein sequence ID" value="KAI9917493.1"/>
    <property type="molecule type" value="Genomic_DNA"/>
</dbReference>
<evidence type="ECO:0000313" key="1">
    <source>
        <dbReference type="EMBL" id="KAI9917493.1"/>
    </source>
</evidence>
<accession>A0ACC0WHU6</accession>
<keyword evidence="2" id="KW-1185">Reference proteome</keyword>